<feature type="transmembrane region" description="Helical" evidence="1">
    <location>
        <begin position="204"/>
        <end position="224"/>
    </location>
</feature>
<dbReference type="Proteomes" id="UP001165663">
    <property type="component" value="Unassembled WGS sequence"/>
</dbReference>
<evidence type="ECO:0000256" key="1">
    <source>
        <dbReference type="SAM" id="Phobius"/>
    </source>
</evidence>
<protein>
    <submittedName>
        <fullName evidence="3">Uncharacterized protein</fullName>
    </submittedName>
</protein>
<feature type="transmembrane region" description="Helical" evidence="1">
    <location>
        <begin position="172"/>
        <end position="192"/>
    </location>
</feature>
<feature type="transmembrane region" description="Helical" evidence="1">
    <location>
        <begin position="55"/>
        <end position="79"/>
    </location>
</feature>
<evidence type="ECO:0000313" key="3">
    <source>
        <dbReference type="EMBL" id="GLD28703.1"/>
    </source>
</evidence>
<organism evidence="3 4">
    <name type="scientific">Mycobacterium kiyosense</name>
    <dbReference type="NCBI Taxonomy" id="2871094"/>
    <lineage>
        <taxon>Bacteria</taxon>
        <taxon>Bacillati</taxon>
        <taxon>Actinomycetota</taxon>
        <taxon>Actinomycetes</taxon>
        <taxon>Mycobacteriales</taxon>
        <taxon>Mycobacteriaceae</taxon>
        <taxon>Mycobacterium</taxon>
    </lineage>
</organism>
<keyword evidence="4" id="KW-1185">Reference proteome</keyword>
<accession>A0A9P3Q4J4</accession>
<evidence type="ECO:0000313" key="4">
    <source>
        <dbReference type="Proteomes" id="UP001064782"/>
    </source>
</evidence>
<dbReference type="EMBL" id="BRZI01000002">
    <property type="protein sequence ID" value="GLD28703.1"/>
    <property type="molecule type" value="Genomic_DNA"/>
</dbReference>
<evidence type="ECO:0000313" key="2">
    <source>
        <dbReference type="EMBL" id="GLB80899.1"/>
    </source>
</evidence>
<feature type="transmembrane region" description="Helical" evidence="1">
    <location>
        <begin position="135"/>
        <end position="160"/>
    </location>
</feature>
<keyword evidence="1" id="KW-1133">Transmembrane helix</keyword>
<reference evidence="3" key="1">
    <citation type="submission" date="2022-08" db="EMBL/GenBank/DDBJ databases">
        <title>Mycobacterium kiyosense sp. nov., scotochromogenic slow-glowing species isolated from respiratory specimens.</title>
        <authorList>
            <person name="Fukano H."/>
            <person name="Kazumi Y."/>
            <person name="Sakagami N."/>
            <person name="Ato M."/>
            <person name="Mitarai S."/>
            <person name="Hoshino Y."/>
        </authorList>
    </citation>
    <scope>NUCLEOTIDE SEQUENCE</scope>
    <source>
        <strain evidence="3">1413</strain>
        <strain evidence="2">SRL2020-028</strain>
    </source>
</reference>
<proteinExistence type="predicted"/>
<name>A0A9P3Q4J4_9MYCO</name>
<dbReference type="EMBL" id="BRXE01000001">
    <property type="protein sequence ID" value="GLB80899.1"/>
    <property type="molecule type" value="Genomic_DNA"/>
</dbReference>
<sequence length="255" mass="28415">MPYMNVTAQRLCVWCGPFMIAVWASAFAFLCHFIPPPSPAKSRAALVAQFSDHTNLIRLGLVISLFSCALLVPFCAVIAAQMRRMEGVRSVLAQSQLVSGGLLCVEFLVPFAIWQTALYRLHEWSPEIVQMLNDMAWLMFLGIISSACIQVASLGVAILLDKGAKPVFPRWAGYFNIWVSMIWVPAAVIPFFKTGPLAWNGIFAWWVPLCVYFCWFVVMVVLLLRAIKEDERAQESGMTDWLTGTAPELASPHLG</sequence>
<dbReference type="GeneID" id="83627232"/>
<dbReference type="AlphaFoldDB" id="A0A9P3Q4J4"/>
<feature type="transmembrane region" description="Helical" evidence="1">
    <location>
        <begin position="91"/>
        <end position="115"/>
    </location>
</feature>
<feature type="transmembrane region" description="Helical" evidence="1">
    <location>
        <begin position="12"/>
        <end position="35"/>
    </location>
</feature>
<gene>
    <name evidence="3" type="ORF">Mkiyose1413_05860</name>
    <name evidence="2" type="ORF">SRL2020028_01550</name>
</gene>
<keyword evidence="1" id="KW-0812">Transmembrane</keyword>
<keyword evidence="1" id="KW-0472">Membrane</keyword>
<dbReference type="RefSeq" id="WP_236977252.1">
    <property type="nucleotide sequence ID" value="NZ_BRXE01000001.1"/>
</dbReference>
<comment type="caution">
    <text evidence="3">The sequence shown here is derived from an EMBL/GenBank/DDBJ whole genome shotgun (WGS) entry which is preliminary data.</text>
</comment>
<dbReference type="Proteomes" id="UP001064782">
    <property type="component" value="Unassembled WGS sequence"/>
</dbReference>